<feature type="transmembrane region" description="Helical" evidence="1">
    <location>
        <begin position="99"/>
        <end position="118"/>
    </location>
</feature>
<evidence type="ECO:0008006" key="4">
    <source>
        <dbReference type="Google" id="ProtNLM"/>
    </source>
</evidence>
<keyword evidence="1" id="KW-0472">Membrane</keyword>
<comment type="caution">
    <text evidence="2">The sequence shown here is derived from an EMBL/GenBank/DDBJ whole genome shotgun (WGS) entry which is preliminary data.</text>
</comment>
<organism evidence="2 3">
    <name type="scientific">Roseateles aquatilis</name>
    <dbReference type="NCBI Taxonomy" id="431061"/>
    <lineage>
        <taxon>Bacteria</taxon>
        <taxon>Pseudomonadati</taxon>
        <taxon>Pseudomonadota</taxon>
        <taxon>Betaproteobacteria</taxon>
        <taxon>Burkholderiales</taxon>
        <taxon>Sphaerotilaceae</taxon>
        <taxon>Roseateles</taxon>
    </lineage>
</organism>
<evidence type="ECO:0000256" key="1">
    <source>
        <dbReference type="SAM" id="Phobius"/>
    </source>
</evidence>
<keyword evidence="1" id="KW-0812">Transmembrane</keyword>
<reference evidence="2 3" key="1">
    <citation type="journal article" date="2008" name="Int. J. Syst. Evol. Microbiol.">
        <title>Description of Roseateles aquatilis sp. nov. and Roseateles terrae sp. nov., in the class Betaproteobacteria, and emended description of the genus Roseateles.</title>
        <authorList>
            <person name="Gomila M."/>
            <person name="Bowien B."/>
            <person name="Falsen E."/>
            <person name="Moore E.R."/>
            <person name="Lalucat J."/>
        </authorList>
    </citation>
    <scope>NUCLEOTIDE SEQUENCE [LARGE SCALE GENOMIC DNA]</scope>
    <source>
        <strain evidence="2 3">CCUG 48205</strain>
    </source>
</reference>
<dbReference type="RefSeq" id="WP_088382356.1">
    <property type="nucleotide sequence ID" value="NZ_NIOF01000001.1"/>
</dbReference>
<name>A0A246JKR9_9BURK</name>
<protein>
    <recommendedName>
        <fullName evidence="4">Regulator SirB</fullName>
    </recommendedName>
</protein>
<dbReference type="InterPro" id="IPR007360">
    <property type="entry name" value="SirB"/>
</dbReference>
<dbReference type="Proteomes" id="UP000197468">
    <property type="component" value="Unassembled WGS sequence"/>
</dbReference>
<dbReference type="AlphaFoldDB" id="A0A246JKR9"/>
<dbReference type="PANTHER" id="PTHR39594">
    <property type="entry name" value="PROTEIN YCHQ"/>
    <property type="match status" value="1"/>
</dbReference>
<dbReference type="OrthoDB" id="9152634at2"/>
<dbReference type="PANTHER" id="PTHR39594:SF1">
    <property type="entry name" value="PROTEIN YCHQ"/>
    <property type="match status" value="1"/>
</dbReference>
<dbReference type="EMBL" id="NIOF01000001">
    <property type="protein sequence ID" value="OWQ93207.1"/>
    <property type="molecule type" value="Genomic_DNA"/>
</dbReference>
<dbReference type="Pfam" id="PF04247">
    <property type="entry name" value="SirB"/>
    <property type="match status" value="1"/>
</dbReference>
<keyword evidence="3" id="KW-1185">Reference proteome</keyword>
<sequence>MDWFYSPMVKMHTLLAWCSVGLFVVRGLAHQFGAAWIMDERLRTIVFSSHVLIVVSGISLWGALHHDPRYEPWMTAKFIALGFYFATGHWAVGRGEFRVIGYLLALLALGYVAAVSVTRQVLLGLA</sequence>
<proteinExistence type="predicted"/>
<evidence type="ECO:0000313" key="3">
    <source>
        <dbReference type="Proteomes" id="UP000197468"/>
    </source>
</evidence>
<feature type="transmembrane region" description="Helical" evidence="1">
    <location>
        <begin position="45"/>
        <end position="64"/>
    </location>
</feature>
<accession>A0A246JKR9</accession>
<evidence type="ECO:0000313" key="2">
    <source>
        <dbReference type="EMBL" id="OWQ93207.1"/>
    </source>
</evidence>
<dbReference type="PIRSF" id="PIRSF005610">
    <property type="entry name" value="SirB"/>
    <property type="match status" value="1"/>
</dbReference>
<feature type="transmembrane region" description="Helical" evidence="1">
    <location>
        <begin position="76"/>
        <end position="93"/>
    </location>
</feature>
<keyword evidence="1" id="KW-1133">Transmembrane helix</keyword>
<dbReference type="GO" id="GO:0005886">
    <property type="term" value="C:plasma membrane"/>
    <property type="evidence" value="ECO:0007669"/>
    <property type="project" value="TreeGrafter"/>
</dbReference>
<gene>
    <name evidence="2" type="ORF">CDN99_01550</name>
</gene>